<proteinExistence type="predicted"/>
<organism evidence="2 3">
    <name type="scientific">Paludibaculum fermentans</name>
    <dbReference type="NCBI Taxonomy" id="1473598"/>
    <lineage>
        <taxon>Bacteria</taxon>
        <taxon>Pseudomonadati</taxon>
        <taxon>Acidobacteriota</taxon>
        <taxon>Terriglobia</taxon>
        <taxon>Bryobacterales</taxon>
        <taxon>Bryobacteraceae</taxon>
        <taxon>Paludibaculum</taxon>
    </lineage>
</organism>
<feature type="chain" id="PRO_5032324623" description="HEAT repeat domain-containing protein" evidence="1">
    <location>
        <begin position="21"/>
        <end position="168"/>
    </location>
</feature>
<accession>A0A7S7NRA0</accession>
<name>A0A7S7NRA0_PALFE</name>
<evidence type="ECO:0008006" key="4">
    <source>
        <dbReference type="Google" id="ProtNLM"/>
    </source>
</evidence>
<evidence type="ECO:0000313" key="3">
    <source>
        <dbReference type="Proteomes" id="UP000593892"/>
    </source>
</evidence>
<evidence type="ECO:0000313" key="2">
    <source>
        <dbReference type="EMBL" id="QOY88366.1"/>
    </source>
</evidence>
<dbReference type="EMBL" id="CP063849">
    <property type="protein sequence ID" value="QOY88366.1"/>
    <property type="molecule type" value="Genomic_DNA"/>
</dbReference>
<keyword evidence="3" id="KW-1185">Reference proteome</keyword>
<sequence length="168" mass="18650">MPFSFHAITPLLLTVLAAHAETQDRKPSTPEDRTKAVAIARSLEADPLGPQAKEQRNWLVHWLIDVPDINVKVCGNLVGPVFTAKKNYAAEIFTQMLPSAAAFIIEHPEKAKDDAAVFMAATEGALSAYESILKTKPKAKWPFLDELLEKRSKGELKQYVEQVAEHCK</sequence>
<protein>
    <recommendedName>
        <fullName evidence="4">HEAT repeat domain-containing protein</fullName>
    </recommendedName>
</protein>
<dbReference type="Proteomes" id="UP000593892">
    <property type="component" value="Chromosome"/>
</dbReference>
<reference evidence="2 3" key="1">
    <citation type="submission" date="2020-10" db="EMBL/GenBank/DDBJ databases">
        <title>Complete genome sequence of Paludibaculum fermentans P105T, a facultatively anaerobic acidobacterium capable of dissimilatory Fe(III) reduction.</title>
        <authorList>
            <person name="Dedysh S.N."/>
            <person name="Beletsky A.V."/>
            <person name="Kulichevskaya I.S."/>
            <person name="Mardanov A.V."/>
            <person name="Ravin N.V."/>
        </authorList>
    </citation>
    <scope>NUCLEOTIDE SEQUENCE [LARGE SCALE GENOMIC DNA]</scope>
    <source>
        <strain evidence="2 3">P105</strain>
    </source>
</reference>
<keyword evidence="1" id="KW-0732">Signal</keyword>
<dbReference type="KEGG" id="pfer:IRI77_37505"/>
<evidence type="ECO:0000256" key="1">
    <source>
        <dbReference type="SAM" id="SignalP"/>
    </source>
</evidence>
<dbReference type="AlphaFoldDB" id="A0A7S7NRA0"/>
<feature type="signal peptide" evidence="1">
    <location>
        <begin position="1"/>
        <end position="20"/>
    </location>
</feature>
<dbReference type="RefSeq" id="WP_194450029.1">
    <property type="nucleotide sequence ID" value="NZ_CP063849.1"/>
</dbReference>
<gene>
    <name evidence="2" type="ORF">IRI77_37505</name>
</gene>